<dbReference type="SMART" id="SM00428">
    <property type="entry name" value="H3"/>
    <property type="match status" value="1"/>
</dbReference>
<keyword evidence="5" id="KW-0832">Ubl conjugation</keyword>
<dbReference type="SMR" id="A0A0W0DPU6"/>
<dbReference type="GO" id="GO:0061644">
    <property type="term" value="P:protein localization to CENP-A containing chromatin"/>
    <property type="evidence" value="ECO:0007669"/>
    <property type="project" value="EnsemblFungi"/>
</dbReference>
<evidence type="ECO:0000256" key="10">
    <source>
        <dbReference type="ARBA" id="ARBA00044180"/>
    </source>
</evidence>
<dbReference type="GO" id="GO:0030543">
    <property type="term" value="P:2-micrometer plasmid partitioning"/>
    <property type="evidence" value="ECO:0007669"/>
    <property type="project" value="EnsemblFungi"/>
</dbReference>
<evidence type="ECO:0000256" key="7">
    <source>
        <dbReference type="ARBA" id="ARBA00023242"/>
    </source>
</evidence>
<dbReference type="PANTHER" id="PTHR45810:SF17">
    <property type="entry name" value="HISTONE H3-LIKE CENTROMERIC PROTEIN A"/>
    <property type="match status" value="1"/>
</dbReference>
<dbReference type="CDD" id="cd22911">
    <property type="entry name" value="HFD_H3"/>
    <property type="match status" value="1"/>
</dbReference>
<keyword evidence="6" id="KW-0238">DNA-binding</keyword>
<organism evidence="15 16">
    <name type="scientific">Candida glabrata</name>
    <name type="common">Yeast</name>
    <name type="synonym">Torulopsis glabrata</name>
    <dbReference type="NCBI Taxonomy" id="5478"/>
    <lineage>
        <taxon>Eukaryota</taxon>
        <taxon>Fungi</taxon>
        <taxon>Dikarya</taxon>
        <taxon>Ascomycota</taxon>
        <taxon>Saccharomycotina</taxon>
        <taxon>Saccharomycetes</taxon>
        <taxon>Saccharomycetales</taxon>
        <taxon>Saccharomycetaceae</taxon>
        <taxon>Nakaseomyces</taxon>
    </lineage>
</organism>
<dbReference type="GO" id="GO:0005777">
    <property type="term" value="C:peroxisome"/>
    <property type="evidence" value="ECO:0007669"/>
    <property type="project" value="EnsemblFungi"/>
</dbReference>
<dbReference type="GO" id="GO:0046982">
    <property type="term" value="F:protein heterodimerization activity"/>
    <property type="evidence" value="ECO:0007669"/>
    <property type="project" value="InterPro"/>
</dbReference>
<feature type="region of interest" description="Disordered" evidence="13">
    <location>
        <begin position="83"/>
        <end position="109"/>
    </location>
</feature>
<dbReference type="InterPro" id="IPR000164">
    <property type="entry name" value="Histone_H3/CENP-A"/>
</dbReference>
<evidence type="ECO:0000256" key="3">
    <source>
        <dbReference type="ARBA" id="ARBA00010343"/>
    </source>
</evidence>
<evidence type="ECO:0000259" key="14">
    <source>
        <dbReference type="Pfam" id="PF00125"/>
    </source>
</evidence>
<dbReference type="InterPro" id="IPR007125">
    <property type="entry name" value="H2A/H2B/H3"/>
</dbReference>
<dbReference type="AlphaFoldDB" id="A0A0W0DPU6"/>
<dbReference type="GO" id="GO:0030527">
    <property type="term" value="F:structural constituent of chromatin"/>
    <property type="evidence" value="ECO:0007669"/>
    <property type="project" value="InterPro"/>
</dbReference>
<evidence type="ECO:0000256" key="4">
    <source>
        <dbReference type="ARBA" id="ARBA00022454"/>
    </source>
</evidence>
<evidence type="ECO:0000256" key="5">
    <source>
        <dbReference type="ARBA" id="ARBA00022843"/>
    </source>
</evidence>
<dbReference type="SUPFAM" id="SSF47113">
    <property type="entry name" value="Histone-fold"/>
    <property type="match status" value="1"/>
</dbReference>
<keyword evidence="9" id="KW-0137">Centromere</keyword>
<name>A0A0W0DPU6_CANGB</name>
<dbReference type="Proteomes" id="UP000054886">
    <property type="component" value="Unassembled WGS sequence"/>
</dbReference>
<keyword evidence="4" id="KW-0158">Chromosome</keyword>
<reference evidence="15 16" key="1">
    <citation type="submission" date="2015-10" db="EMBL/GenBank/DDBJ databases">
        <title>Draft genomes sequences of Candida glabrata isolates 1A, 1B, 2A, 2B, 3A and 3B.</title>
        <authorList>
            <person name="Haavelsrud O.E."/>
            <person name="Gaustad P."/>
        </authorList>
    </citation>
    <scope>NUCLEOTIDE SEQUENCE [LARGE SCALE GENOMIC DNA]</scope>
    <source>
        <strain evidence="15">910700640</strain>
    </source>
</reference>
<dbReference type="VEuPathDB" id="FungiDB:CAGL0M13145g"/>
<proteinExistence type="inferred from homology"/>
<dbReference type="Pfam" id="PF00125">
    <property type="entry name" value="Histone"/>
    <property type="match status" value="1"/>
</dbReference>
<sequence length="240" mass="28186">MSTRQAVFERDVDEDRWPRSARGLAGVNTVFEGDSEINSKAMRLLEKTRHRRNLLNRREDRRRYLGGVKAKAIESDYYHRNQLPSSYDAGNDDFEPINNSHVESEEENKRLPEKYSLDKYVKRSRKQRDHRHIVAKPKEKRNFAPSKLAMYEIEKYQRSTALLIQKIPFAKLVKEVTEEFAGESQDLRWQSMAILALQEASEAYLVGLLEHTNLLALHAKRITIMKKDMQLARRIRGQFI</sequence>
<comment type="caution">
    <text evidence="15">The sequence shown here is derived from an EMBL/GenBank/DDBJ whole genome shotgun (WGS) entry which is preliminary data.</text>
</comment>
<dbReference type="EMBL" id="LLZZ01000161">
    <property type="protein sequence ID" value="KTA97336.1"/>
    <property type="molecule type" value="Genomic_DNA"/>
</dbReference>
<evidence type="ECO:0000256" key="2">
    <source>
        <dbReference type="ARBA" id="ARBA00004584"/>
    </source>
</evidence>
<evidence type="ECO:0000256" key="9">
    <source>
        <dbReference type="ARBA" id="ARBA00023328"/>
    </source>
</evidence>
<keyword evidence="8" id="KW-0544">Nucleosome core</keyword>
<dbReference type="GO" id="GO:0005729">
    <property type="term" value="C:2-micrometer circle DNA"/>
    <property type="evidence" value="ECO:0007669"/>
    <property type="project" value="EnsemblFungi"/>
</dbReference>
<dbReference type="VEuPathDB" id="FungiDB:GWK60_M13057"/>
<evidence type="ECO:0000313" key="15">
    <source>
        <dbReference type="EMBL" id="KTA97336.1"/>
    </source>
</evidence>
<evidence type="ECO:0000256" key="13">
    <source>
        <dbReference type="SAM" id="MobiDB-lite"/>
    </source>
</evidence>
<evidence type="ECO:0000256" key="12">
    <source>
        <dbReference type="ARBA" id="ARBA00044336"/>
    </source>
</evidence>
<dbReference type="InterPro" id="IPR009072">
    <property type="entry name" value="Histone-fold"/>
</dbReference>
<comment type="similarity">
    <text evidence="3">Belongs to the histone H3 family.</text>
</comment>
<feature type="domain" description="Core Histone H2A/H2B/H3" evidence="14">
    <location>
        <begin position="146"/>
        <end position="235"/>
    </location>
</feature>
<dbReference type="PRINTS" id="PR00622">
    <property type="entry name" value="HISTONEH3"/>
</dbReference>
<dbReference type="GO" id="GO:0019237">
    <property type="term" value="F:centromeric DNA binding"/>
    <property type="evidence" value="ECO:0007669"/>
    <property type="project" value="EnsemblFungi"/>
</dbReference>
<protein>
    <recommendedName>
        <fullName evidence="10">Histone H3-like centromeric protein CSE4</fullName>
    </recommendedName>
    <alternativeName>
        <fullName evidence="12">CENP-A homolog</fullName>
    </alternativeName>
    <alternativeName>
        <fullName evidence="11">CENPA homolog</fullName>
    </alternativeName>
</protein>
<accession>A0A0W0DPU6</accession>
<evidence type="ECO:0000313" key="16">
    <source>
        <dbReference type="Proteomes" id="UP000054886"/>
    </source>
</evidence>
<dbReference type="GO" id="GO:0005634">
    <property type="term" value="C:nucleus"/>
    <property type="evidence" value="ECO:0007669"/>
    <property type="project" value="UniProtKB-SubCell"/>
</dbReference>
<dbReference type="GO" id="GO:0000776">
    <property type="term" value="C:kinetochore"/>
    <property type="evidence" value="ECO:0007669"/>
    <property type="project" value="EnsemblFungi"/>
</dbReference>
<dbReference type="VEuPathDB" id="FungiDB:GVI51_M13101"/>
<dbReference type="GO" id="GO:0000070">
    <property type="term" value="P:mitotic sister chromatid segregation"/>
    <property type="evidence" value="ECO:0007669"/>
    <property type="project" value="EnsemblFungi"/>
</dbReference>
<dbReference type="Gene3D" id="1.10.20.10">
    <property type="entry name" value="Histone, subunit A"/>
    <property type="match status" value="1"/>
</dbReference>
<dbReference type="FunFam" id="1.10.20.10:FF:000102">
    <property type="entry name" value="Histone H3-like centromeric protein CSE4"/>
    <property type="match status" value="1"/>
</dbReference>
<evidence type="ECO:0000256" key="1">
    <source>
        <dbReference type="ARBA" id="ARBA00004123"/>
    </source>
</evidence>
<gene>
    <name evidence="15" type="ORF">AO440_004417</name>
</gene>
<dbReference type="VEuPathDB" id="FungiDB:B1J91_M13145g"/>
<evidence type="ECO:0000256" key="11">
    <source>
        <dbReference type="ARBA" id="ARBA00044234"/>
    </source>
</evidence>
<keyword evidence="7" id="KW-0539">Nucleus</keyword>
<dbReference type="GO" id="GO:0051382">
    <property type="term" value="P:kinetochore assembly"/>
    <property type="evidence" value="ECO:0007669"/>
    <property type="project" value="EnsemblFungi"/>
</dbReference>
<evidence type="ECO:0000256" key="8">
    <source>
        <dbReference type="ARBA" id="ARBA00023269"/>
    </source>
</evidence>
<dbReference type="PANTHER" id="PTHR45810">
    <property type="entry name" value="HISTONE H3.2"/>
    <property type="match status" value="1"/>
</dbReference>
<evidence type="ECO:0000256" key="6">
    <source>
        <dbReference type="ARBA" id="ARBA00023125"/>
    </source>
</evidence>
<comment type="subcellular location">
    <subcellularLocation>
        <location evidence="2">Chromosome</location>
        <location evidence="2">Centromere</location>
    </subcellularLocation>
    <subcellularLocation>
        <location evidence="1">Nucleus</location>
    </subcellularLocation>
</comment>
<dbReference type="PhylomeDB" id="A0A0W0DPU6"/>
<dbReference type="GO" id="GO:0043505">
    <property type="term" value="C:CENP-A containing nucleosome"/>
    <property type="evidence" value="ECO:0007669"/>
    <property type="project" value="EnsemblFungi"/>
</dbReference>